<dbReference type="GO" id="GO:0003676">
    <property type="term" value="F:nucleic acid binding"/>
    <property type="evidence" value="ECO:0007669"/>
    <property type="project" value="InterPro"/>
</dbReference>
<reference evidence="1 2" key="1">
    <citation type="journal article" date="2012" name="Proc. Natl. Acad. Sci. U.S.A.">
        <title>Comparative genomics of Ceriporiopsis subvermispora and Phanerochaete chrysosporium provide insight into selective ligninolysis.</title>
        <authorList>
            <person name="Fernandez-Fueyo E."/>
            <person name="Ruiz-Duenas F.J."/>
            <person name="Ferreira P."/>
            <person name="Floudas D."/>
            <person name="Hibbett D.S."/>
            <person name="Canessa P."/>
            <person name="Larrondo L.F."/>
            <person name="James T.Y."/>
            <person name="Seelenfreund D."/>
            <person name="Lobos S."/>
            <person name="Polanco R."/>
            <person name="Tello M."/>
            <person name="Honda Y."/>
            <person name="Watanabe T."/>
            <person name="Watanabe T."/>
            <person name="Ryu J.S."/>
            <person name="Kubicek C.P."/>
            <person name="Schmoll M."/>
            <person name="Gaskell J."/>
            <person name="Hammel K.E."/>
            <person name="St John F.J."/>
            <person name="Vanden Wymelenberg A."/>
            <person name="Sabat G."/>
            <person name="Splinter BonDurant S."/>
            <person name="Syed K."/>
            <person name="Yadav J.S."/>
            <person name="Doddapaneni H."/>
            <person name="Subramanian V."/>
            <person name="Lavin J.L."/>
            <person name="Oguiza J.A."/>
            <person name="Perez G."/>
            <person name="Pisabarro A.G."/>
            <person name="Ramirez L."/>
            <person name="Santoyo F."/>
            <person name="Master E."/>
            <person name="Coutinho P.M."/>
            <person name="Henrissat B."/>
            <person name="Lombard V."/>
            <person name="Magnuson J.K."/>
            <person name="Kuees U."/>
            <person name="Hori C."/>
            <person name="Igarashi K."/>
            <person name="Samejima M."/>
            <person name="Held B.W."/>
            <person name="Barry K.W."/>
            <person name="LaButti K.M."/>
            <person name="Lapidus A."/>
            <person name="Lindquist E.A."/>
            <person name="Lucas S.M."/>
            <person name="Riley R."/>
            <person name="Salamov A.A."/>
            <person name="Hoffmeister D."/>
            <person name="Schwenk D."/>
            <person name="Hadar Y."/>
            <person name="Yarden O."/>
            <person name="de Vries R.P."/>
            <person name="Wiebenga A."/>
            <person name="Stenlid J."/>
            <person name="Eastwood D."/>
            <person name="Grigoriev I.V."/>
            <person name="Berka R.M."/>
            <person name="Blanchette R.A."/>
            <person name="Kersten P."/>
            <person name="Martinez A.T."/>
            <person name="Vicuna R."/>
            <person name="Cullen D."/>
        </authorList>
    </citation>
    <scope>NUCLEOTIDE SEQUENCE [LARGE SCALE GENOMIC DNA]</scope>
    <source>
        <strain evidence="1 2">B</strain>
    </source>
</reference>
<feature type="non-terminal residue" evidence="1">
    <location>
        <position position="115"/>
    </location>
</feature>
<organism evidence="1 2">
    <name type="scientific">Ceriporiopsis subvermispora (strain B)</name>
    <name type="common">White-rot fungus</name>
    <name type="synonym">Gelatoporia subvermispora</name>
    <dbReference type="NCBI Taxonomy" id="914234"/>
    <lineage>
        <taxon>Eukaryota</taxon>
        <taxon>Fungi</taxon>
        <taxon>Dikarya</taxon>
        <taxon>Basidiomycota</taxon>
        <taxon>Agaricomycotina</taxon>
        <taxon>Agaricomycetes</taxon>
        <taxon>Polyporales</taxon>
        <taxon>Gelatoporiaceae</taxon>
        <taxon>Gelatoporia</taxon>
    </lineage>
</organism>
<dbReference type="AlphaFoldDB" id="M2QFC2"/>
<evidence type="ECO:0000313" key="2">
    <source>
        <dbReference type="Proteomes" id="UP000016930"/>
    </source>
</evidence>
<dbReference type="OrthoDB" id="3249498at2759"/>
<keyword evidence="2" id="KW-1185">Reference proteome</keyword>
<feature type="non-terminal residue" evidence="1">
    <location>
        <position position="1"/>
    </location>
</feature>
<proteinExistence type="predicted"/>
<dbReference type="InterPro" id="IPR036397">
    <property type="entry name" value="RNaseH_sf"/>
</dbReference>
<dbReference type="SUPFAM" id="SSF53098">
    <property type="entry name" value="Ribonuclease H-like"/>
    <property type="match status" value="1"/>
</dbReference>
<dbReference type="STRING" id="914234.M2QFC2"/>
<accession>M2QFC2</accession>
<dbReference type="InterPro" id="IPR012337">
    <property type="entry name" value="RNaseH-like_sf"/>
</dbReference>
<dbReference type="HOGENOM" id="CLU_125038_0_0_1"/>
<dbReference type="Proteomes" id="UP000016930">
    <property type="component" value="Unassembled WGS sequence"/>
</dbReference>
<evidence type="ECO:0000313" key="1">
    <source>
        <dbReference type="EMBL" id="EMD30720.1"/>
    </source>
</evidence>
<name>M2QFC2_CERS8</name>
<protein>
    <submittedName>
        <fullName evidence="1">Uncharacterized protein</fullName>
    </submittedName>
</protein>
<gene>
    <name evidence="1" type="ORF">CERSUDRAFT_37904</name>
</gene>
<dbReference type="EMBL" id="KB445871">
    <property type="protein sequence ID" value="EMD30720.1"/>
    <property type="molecule type" value="Genomic_DNA"/>
</dbReference>
<sequence>PPLSARPDIFFMEMIGVLSALHHAATLQSPPRRVLIWSDSLNSVHAFDSLAVSEPLHNAPLRAAASIILSTGIDVRVHHIDGKHNIRADMLSRKMLSEYVRRFPADRVRTFEPPR</sequence>
<dbReference type="Gene3D" id="3.30.420.10">
    <property type="entry name" value="Ribonuclease H-like superfamily/Ribonuclease H"/>
    <property type="match status" value="1"/>
</dbReference>